<name>A0ACC6PG25_9BACL</name>
<gene>
    <name evidence="1" type="ORF">WKI47_18225</name>
</gene>
<dbReference type="EMBL" id="JBBKAR010000046">
    <property type="protein sequence ID" value="MEJ8305851.1"/>
    <property type="molecule type" value="Genomic_DNA"/>
</dbReference>
<sequence length="844" mass="87372">MSKFLYRLGKTAYSKPWLFIGGWVVVLAIVISMLGINGVSVSSEMKLEGTESQKVLDQLAEVQPEASGGQGSVVFVAPEGESLNTPERLAAIQEAVNEVYGLDQVLNAPELAAQAMAQAQAAQGAAGAGDTSAGAAQGAEGAAQQGAEGAAGTDADAQQGAGMAEPGAAGTDADAQQGAGAAQEGAAGTDPTAGADAAAQQGAAAGSMELPPYTQLVVDGAPVIGVTIANDGSAALFQFQFTVQQSAISDEVKESVVSTVEDVANQTGIQALPSESLLPLDIPIGTNEVYGLVVAVIVLIMTLGSVVSAGLPLVVALFGVGIGVGGAYALSTYLSMSSITPVLALMVGLAVGIDYALFIINRQRRLIFDQGLSAKEAASRSIGTAGSAVFFAGLTVIIALCGLLVIGITFLSTMALVASVTVLLNVLIALTLLPALLGLIGERICSRKARDKEAANQASRAQKQAKARWIHGVIKFRWPVILLIVVILGVAAIPALKMDLAIPSAASADLDTSKRQSYDAISKSFGEGFNGTLLIVAESPNGEDVTPQTLGALTQGIQQVDNVSVVSPLGISENGKLALFSVIPKTGPNDEATKDLVTTLRDENAALSADNGVTLGVTGMTAVNIDMSAKLAEVFPIYVGIIVVLSLIILLLVFRSIVVPIKATVGFLLSILATFGLTTAVFQWGWLHDLFAFDTAGPILSFMPIMVTGILYGLAMDYQVFLVSSMRESYVHGHRGNDSVIHGYGQASRVVLAAAVIMVAVFAGFIFTHDIMIKQIGFALAIGILIDAFVIRMTLVPAVMSLFGDKAWALPKWLDRILPNLDVEGDKLIEELKAQEAAEAAKGR</sequence>
<protein>
    <submittedName>
        <fullName evidence="1">MMPL family transporter</fullName>
    </submittedName>
</protein>
<keyword evidence="2" id="KW-1185">Reference proteome</keyword>
<evidence type="ECO:0000313" key="2">
    <source>
        <dbReference type="Proteomes" id="UP001380953"/>
    </source>
</evidence>
<dbReference type="Proteomes" id="UP001380953">
    <property type="component" value="Unassembled WGS sequence"/>
</dbReference>
<accession>A0ACC6PG25</accession>
<comment type="caution">
    <text evidence="1">The sequence shown here is derived from an EMBL/GenBank/DDBJ whole genome shotgun (WGS) entry which is preliminary data.</text>
</comment>
<proteinExistence type="predicted"/>
<reference evidence="1" key="1">
    <citation type="submission" date="2024-03" db="EMBL/GenBank/DDBJ databases">
        <title>Whole genome sequecning of epiphytes from Marcgravia umbellata leaves.</title>
        <authorList>
            <person name="Kumar G."/>
            <person name="Savka M.A."/>
        </authorList>
    </citation>
    <scope>NUCLEOTIDE SEQUENCE</scope>
    <source>
        <strain evidence="1">RIT_BL5</strain>
    </source>
</reference>
<organism evidence="1 2">
    <name type="scientific">Saccharibacillus sacchari</name>
    <dbReference type="NCBI Taxonomy" id="456493"/>
    <lineage>
        <taxon>Bacteria</taxon>
        <taxon>Bacillati</taxon>
        <taxon>Bacillota</taxon>
        <taxon>Bacilli</taxon>
        <taxon>Bacillales</taxon>
        <taxon>Paenibacillaceae</taxon>
        <taxon>Saccharibacillus</taxon>
    </lineage>
</organism>
<evidence type="ECO:0000313" key="1">
    <source>
        <dbReference type="EMBL" id="MEJ8305851.1"/>
    </source>
</evidence>